<dbReference type="PANTHER" id="PTHR43649">
    <property type="entry name" value="ARABINOSE-BINDING PROTEIN-RELATED"/>
    <property type="match status" value="1"/>
</dbReference>
<gene>
    <name evidence="6" type="ORF">L0M14_01285</name>
</gene>
<dbReference type="PANTHER" id="PTHR43649:SF33">
    <property type="entry name" value="POLYGALACTURONAN_RHAMNOGALACTURONAN-BINDING PROTEIN YTCQ"/>
    <property type="match status" value="1"/>
</dbReference>
<keyword evidence="5" id="KW-0449">Lipoprotein</keyword>
<evidence type="ECO:0000256" key="3">
    <source>
        <dbReference type="ARBA" id="ARBA00023136"/>
    </source>
</evidence>
<dbReference type="EMBL" id="CP090978">
    <property type="protein sequence ID" value="UJF33919.1"/>
    <property type="molecule type" value="Genomic_DNA"/>
</dbReference>
<dbReference type="RefSeq" id="WP_235120310.1">
    <property type="nucleotide sequence ID" value="NZ_CP090978.1"/>
</dbReference>
<evidence type="ECO:0000256" key="5">
    <source>
        <dbReference type="ARBA" id="ARBA00023288"/>
    </source>
</evidence>
<keyword evidence="2" id="KW-0732">Signal</keyword>
<dbReference type="SUPFAM" id="SSF53850">
    <property type="entry name" value="Periplasmic binding protein-like II"/>
    <property type="match status" value="1"/>
</dbReference>
<proteinExistence type="predicted"/>
<organism evidence="6 7">
    <name type="scientific">Paenibacillus hexagrammi</name>
    <dbReference type="NCBI Taxonomy" id="2908839"/>
    <lineage>
        <taxon>Bacteria</taxon>
        <taxon>Bacillati</taxon>
        <taxon>Bacillota</taxon>
        <taxon>Bacilli</taxon>
        <taxon>Bacillales</taxon>
        <taxon>Paenibacillaceae</taxon>
        <taxon>Paenibacillus</taxon>
    </lineage>
</organism>
<name>A0ABY3SJN5_9BACL</name>
<evidence type="ECO:0000256" key="1">
    <source>
        <dbReference type="ARBA" id="ARBA00022475"/>
    </source>
</evidence>
<keyword evidence="4" id="KW-0564">Palmitate</keyword>
<dbReference type="Gene3D" id="3.40.190.10">
    <property type="entry name" value="Periplasmic binding protein-like II"/>
    <property type="match status" value="2"/>
</dbReference>
<evidence type="ECO:0000256" key="2">
    <source>
        <dbReference type="ARBA" id="ARBA00022729"/>
    </source>
</evidence>
<dbReference type="CDD" id="cd13580">
    <property type="entry name" value="PBP2_AlgQ_like_1"/>
    <property type="match status" value="1"/>
</dbReference>
<protein>
    <submittedName>
        <fullName evidence="6">Extracellular solute-binding protein</fullName>
    </submittedName>
</protein>
<keyword evidence="3" id="KW-0472">Membrane</keyword>
<dbReference type="InterPro" id="IPR050490">
    <property type="entry name" value="Bact_solute-bd_prot1"/>
</dbReference>
<sequence>MSDDRPAISIMAPLHFPHPPNEEIVQEIERLTGTKLEMNWVPDGIYTDKVNTALTTNTLKKATFIKYSDYIILKNSIRSGAFWEIGPYLQQYPNLKKLNPDILEQAAVDGKIYGLYTERPSSRQGLIIRKDWLDNLGLAKPATLDELYEVLKQFTYGDPDRDGKQDTFGLTDRNDLVFGAFKTLSSYFGTPNGWSVSETEQRLIPEFESPAYVDTMDFMKKLYNEKLINQDFAVTSKEVQRDKVLRGLAGVYIGSMQDVQRIHDEAKLINPKAEFTLANRIAGPQGFKVWSIPNYNGLYLFSKKAIKTEEELKQVLEFFDRTMDKDVANLLRYGIEGKHYTKVGDQVRLLEETSQLRVNEVNSLYTLMLADLSNPNVLHIAEQESLTTKADELSADNETFIVKDPTVSLESKTYDEKGLELYKIISDATYNYILGKLDGKGFAKEIERWKQSGGDQITDEYSKEYFSKKAASR</sequence>
<evidence type="ECO:0000313" key="7">
    <source>
        <dbReference type="Proteomes" id="UP001649230"/>
    </source>
</evidence>
<reference evidence="6 7" key="1">
    <citation type="journal article" date="2024" name="Int. J. Syst. Evol. Microbiol.">
        <title>Paenibacillus hexagrammi sp. nov., a novel bacterium isolated from the gut content of Hexagrammos agrammus.</title>
        <authorList>
            <person name="Jung H.K."/>
            <person name="Kim D.G."/>
            <person name="Zin H."/>
            <person name="Park J."/>
            <person name="Jung H."/>
            <person name="Kim Y.O."/>
            <person name="Kong H.J."/>
            <person name="Kim J.W."/>
            <person name="Kim Y.S."/>
        </authorList>
    </citation>
    <scope>NUCLEOTIDE SEQUENCE [LARGE SCALE GENOMIC DNA]</scope>
    <source>
        <strain evidence="6 7">YPD9-1</strain>
    </source>
</reference>
<evidence type="ECO:0000313" key="6">
    <source>
        <dbReference type="EMBL" id="UJF33919.1"/>
    </source>
</evidence>
<keyword evidence="7" id="KW-1185">Reference proteome</keyword>
<keyword evidence="1" id="KW-1003">Cell membrane</keyword>
<dbReference type="Pfam" id="PF01547">
    <property type="entry name" value="SBP_bac_1"/>
    <property type="match status" value="1"/>
</dbReference>
<evidence type="ECO:0000256" key="4">
    <source>
        <dbReference type="ARBA" id="ARBA00023139"/>
    </source>
</evidence>
<accession>A0ABY3SJN5</accession>
<dbReference type="InterPro" id="IPR006059">
    <property type="entry name" value="SBP"/>
</dbReference>
<dbReference type="Proteomes" id="UP001649230">
    <property type="component" value="Chromosome"/>
</dbReference>